<evidence type="ECO:0000313" key="7">
    <source>
        <dbReference type="EMBL" id="PWN95885.1"/>
    </source>
</evidence>
<name>A0A316Z6N6_9BASI</name>
<feature type="domain" description="Myb-like" evidence="5">
    <location>
        <begin position="501"/>
        <end position="550"/>
    </location>
</feature>
<dbReference type="InterPro" id="IPR009057">
    <property type="entry name" value="Homeodomain-like_sf"/>
</dbReference>
<dbReference type="EMBL" id="KZ819302">
    <property type="protein sequence ID" value="PWN95885.1"/>
    <property type="molecule type" value="Genomic_DNA"/>
</dbReference>
<dbReference type="SMART" id="SM00717">
    <property type="entry name" value="SANT"/>
    <property type="match status" value="2"/>
</dbReference>
<feature type="compositionally biased region" description="Low complexity" evidence="4">
    <location>
        <begin position="68"/>
        <end position="79"/>
    </location>
</feature>
<feature type="compositionally biased region" description="Basic and acidic residues" evidence="4">
    <location>
        <begin position="170"/>
        <end position="191"/>
    </location>
</feature>
<dbReference type="Proteomes" id="UP000245946">
    <property type="component" value="Unassembled WGS sequence"/>
</dbReference>
<dbReference type="Gene3D" id="1.10.10.60">
    <property type="entry name" value="Homeodomain-like"/>
    <property type="match status" value="2"/>
</dbReference>
<sequence length="713" mass="78370">MSGMASTPSLDGAAAALLYEAQQQQQQQQQQQHTAAAAAGLSDDPEEEARAEAKAAKRAAKEARRAMRAAQAGEAGEAPMAPPPSAKTLEKAARKAARHAERVARKEEKAHAKLARRQQEQEQEQLQHEQLQHEQQELQEHDQQQQQLDEQQAQQYAELEAAAAAGHPGELLEHMHHDEDDDEAKRLKMEQEQQLNEEQMHAADVAAAAAASAPQHGAFPPAFFPDATVATHEGEELAEQHQMAEAPLEVPQVPAPQRAALRNPFLARAAAAAAPPQPVAPALGLDASQFPPGFDFAAMASYLARSANSHQAPQAVPGPSSESAGAVEAASASQASLLQAIADITSAPNYLPPPPPPPAPARRPMPGDGEAPRAVRPSGKRSSVLIRASKEATIEDAAGLTHEAMLCEKLYEPQQLKWLREAYGLTWKTGRYSKTEDDALDEAIEVFKATHNMTAEDMQSFLSSRRADQAELYTDFFLQLGRKLGDRPQRNLRTHVIQRFHPDAGGGPWTEEETANLMNAVEEHGRVWTKIGKIVGRVPRDCKVKWERETVPGGAGRNKGMWSKEEVTKLREAVMAAAEEHNLDPHGTGLPWNQISAVVGTRTALQCMKSWNIASAAERRMAAGVHPNWMGDRDNYALLKRLYKQEDAMRLDDETAVRWAEVADDEFIWDSLSMQRYYRYLREKYVDTCDPPPQGFKGESQALQRRAVAEPCS</sequence>
<keyword evidence="3" id="KW-0539">Nucleus</keyword>
<reference evidence="7 8" key="1">
    <citation type="journal article" date="2018" name="Mol. Biol. Evol.">
        <title>Broad Genomic Sampling Reveals a Smut Pathogenic Ancestry of the Fungal Clade Ustilaginomycotina.</title>
        <authorList>
            <person name="Kijpornyongpan T."/>
            <person name="Mondo S.J."/>
            <person name="Barry K."/>
            <person name="Sandor L."/>
            <person name="Lee J."/>
            <person name="Lipzen A."/>
            <person name="Pangilinan J."/>
            <person name="LaButti K."/>
            <person name="Hainaut M."/>
            <person name="Henrissat B."/>
            <person name="Grigoriev I.V."/>
            <person name="Spatafora J.W."/>
            <person name="Aime M.C."/>
        </authorList>
    </citation>
    <scope>NUCLEOTIDE SEQUENCE [LARGE SCALE GENOMIC DNA]</scope>
    <source>
        <strain evidence="7 8">MCA 4186</strain>
    </source>
</reference>
<dbReference type="RefSeq" id="XP_025596164.1">
    <property type="nucleotide sequence ID" value="XM_025739073.1"/>
</dbReference>
<dbReference type="InterPro" id="IPR051651">
    <property type="entry name" value="DMTF1_DNA-bind_reg"/>
</dbReference>
<dbReference type="SUPFAM" id="SSF46689">
    <property type="entry name" value="Homeodomain-like"/>
    <property type="match status" value="2"/>
</dbReference>
<feature type="compositionally biased region" description="Basic and acidic residues" evidence="4">
    <location>
        <begin position="48"/>
        <end position="65"/>
    </location>
</feature>
<evidence type="ECO:0000259" key="6">
    <source>
        <dbReference type="PROSITE" id="PS51294"/>
    </source>
</evidence>
<evidence type="ECO:0000256" key="2">
    <source>
        <dbReference type="ARBA" id="ARBA00023125"/>
    </source>
</evidence>
<dbReference type="CDD" id="cd00167">
    <property type="entry name" value="SANT"/>
    <property type="match status" value="2"/>
</dbReference>
<dbReference type="Pfam" id="PF13921">
    <property type="entry name" value="Myb_DNA-bind_6"/>
    <property type="match status" value="1"/>
</dbReference>
<feature type="compositionally biased region" description="Low complexity" evidence="4">
    <location>
        <begin position="16"/>
        <end position="39"/>
    </location>
</feature>
<dbReference type="STRING" id="58919.A0A316Z6N6"/>
<dbReference type="PANTHER" id="PTHR46380">
    <property type="entry name" value="CYCLIN-D-BINDING MYB-LIKE TRANSCRIPTION FACTOR 1"/>
    <property type="match status" value="1"/>
</dbReference>
<gene>
    <name evidence="7" type="ORF">FA09DRAFT_129072</name>
</gene>
<evidence type="ECO:0000313" key="8">
    <source>
        <dbReference type="Proteomes" id="UP000245946"/>
    </source>
</evidence>
<evidence type="ECO:0000259" key="5">
    <source>
        <dbReference type="PROSITE" id="PS50090"/>
    </source>
</evidence>
<keyword evidence="8" id="KW-1185">Reference proteome</keyword>
<dbReference type="GeneID" id="37266619"/>
<evidence type="ECO:0008006" key="9">
    <source>
        <dbReference type="Google" id="ProtNLM"/>
    </source>
</evidence>
<proteinExistence type="predicted"/>
<dbReference type="InterPro" id="IPR017930">
    <property type="entry name" value="Myb_dom"/>
</dbReference>
<evidence type="ECO:0000256" key="3">
    <source>
        <dbReference type="ARBA" id="ARBA00023242"/>
    </source>
</evidence>
<feature type="region of interest" description="Disordered" evidence="4">
    <location>
        <begin position="16"/>
        <end position="225"/>
    </location>
</feature>
<feature type="region of interest" description="Disordered" evidence="4">
    <location>
        <begin position="692"/>
        <end position="713"/>
    </location>
</feature>
<dbReference type="PROSITE" id="PS50090">
    <property type="entry name" value="MYB_LIKE"/>
    <property type="match status" value="2"/>
</dbReference>
<evidence type="ECO:0000256" key="1">
    <source>
        <dbReference type="ARBA" id="ARBA00004123"/>
    </source>
</evidence>
<dbReference type="GO" id="GO:0000981">
    <property type="term" value="F:DNA-binding transcription factor activity, RNA polymerase II-specific"/>
    <property type="evidence" value="ECO:0007669"/>
    <property type="project" value="TreeGrafter"/>
</dbReference>
<dbReference type="GO" id="GO:0005634">
    <property type="term" value="C:nucleus"/>
    <property type="evidence" value="ECO:0007669"/>
    <property type="project" value="UniProtKB-SubCell"/>
</dbReference>
<comment type="subcellular location">
    <subcellularLocation>
        <location evidence="1">Nucleus</location>
    </subcellularLocation>
</comment>
<dbReference type="PROSITE" id="PS51294">
    <property type="entry name" value="HTH_MYB"/>
    <property type="match status" value="1"/>
</dbReference>
<accession>A0A316Z6N6</accession>
<dbReference type="InterPro" id="IPR001005">
    <property type="entry name" value="SANT/Myb"/>
</dbReference>
<feature type="compositionally biased region" description="Low complexity" evidence="4">
    <location>
        <begin position="192"/>
        <end position="213"/>
    </location>
</feature>
<protein>
    <recommendedName>
        <fullName evidence="9">Myb-like domain-containing protein</fullName>
    </recommendedName>
</protein>
<feature type="compositionally biased region" description="Pro residues" evidence="4">
    <location>
        <begin position="350"/>
        <end position="363"/>
    </location>
</feature>
<dbReference type="AlphaFoldDB" id="A0A316Z6N6"/>
<feature type="compositionally biased region" description="Basic and acidic residues" evidence="4">
    <location>
        <begin position="88"/>
        <end position="143"/>
    </location>
</feature>
<dbReference type="GO" id="GO:0000978">
    <property type="term" value="F:RNA polymerase II cis-regulatory region sequence-specific DNA binding"/>
    <property type="evidence" value="ECO:0007669"/>
    <property type="project" value="TreeGrafter"/>
</dbReference>
<feature type="domain" description="HTH myb-type" evidence="6">
    <location>
        <begin position="501"/>
        <end position="554"/>
    </location>
</feature>
<dbReference type="OrthoDB" id="39591at2759"/>
<feature type="domain" description="Myb-like" evidence="5">
    <location>
        <begin position="554"/>
        <end position="612"/>
    </location>
</feature>
<feature type="region of interest" description="Disordered" evidence="4">
    <location>
        <begin position="346"/>
        <end position="383"/>
    </location>
</feature>
<keyword evidence="2" id="KW-0238">DNA-binding</keyword>
<evidence type="ECO:0000256" key="4">
    <source>
        <dbReference type="SAM" id="MobiDB-lite"/>
    </source>
</evidence>
<organism evidence="7 8">
    <name type="scientific">Tilletiopsis washingtonensis</name>
    <dbReference type="NCBI Taxonomy" id="58919"/>
    <lineage>
        <taxon>Eukaryota</taxon>
        <taxon>Fungi</taxon>
        <taxon>Dikarya</taxon>
        <taxon>Basidiomycota</taxon>
        <taxon>Ustilaginomycotina</taxon>
        <taxon>Exobasidiomycetes</taxon>
        <taxon>Entylomatales</taxon>
        <taxon>Entylomatales incertae sedis</taxon>
        <taxon>Tilletiopsis</taxon>
    </lineage>
</organism>
<dbReference type="PANTHER" id="PTHR46380:SF2">
    <property type="entry name" value="CYCLIN-D-BINDING MYB-LIKE TRANSCRIPTION FACTOR 1"/>
    <property type="match status" value="1"/>
</dbReference>
<feature type="compositionally biased region" description="Low complexity" evidence="4">
    <location>
        <begin position="144"/>
        <end position="169"/>
    </location>
</feature>